<evidence type="ECO:0000256" key="7">
    <source>
        <dbReference type="HAMAP-Rule" id="MF_00201"/>
    </source>
</evidence>
<dbReference type="PANTHER" id="PTHR33991">
    <property type="entry name" value="DNA REPAIR PROTEIN RECO"/>
    <property type="match status" value="1"/>
</dbReference>
<comment type="function">
    <text evidence="7">Involved in DNA repair and RecF pathway recombination.</text>
</comment>
<dbReference type="NCBIfam" id="TIGR00613">
    <property type="entry name" value="reco"/>
    <property type="match status" value="1"/>
</dbReference>
<dbReference type="SUPFAM" id="SSF57863">
    <property type="entry name" value="ArfGap/RecO-like zinc finger"/>
    <property type="match status" value="1"/>
</dbReference>
<dbReference type="RefSeq" id="WP_193904602.1">
    <property type="nucleotide sequence ID" value="NZ_JADEXG010000002.1"/>
</dbReference>
<dbReference type="InterPro" id="IPR042242">
    <property type="entry name" value="RecO_C"/>
</dbReference>
<comment type="similarity">
    <text evidence="1 7">Belongs to the RecO family.</text>
</comment>
<comment type="caution">
    <text evidence="9">The sequence shown here is derived from an EMBL/GenBank/DDBJ whole genome shotgun (WGS) entry which is preliminary data.</text>
</comment>
<dbReference type="Pfam" id="PF02565">
    <property type="entry name" value="RecO_C"/>
    <property type="match status" value="1"/>
</dbReference>
<dbReference type="HAMAP" id="MF_00201">
    <property type="entry name" value="RecO"/>
    <property type="match status" value="1"/>
</dbReference>
<dbReference type="GO" id="GO:0006302">
    <property type="term" value="P:double-strand break repair"/>
    <property type="evidence" value="ECO:0007669"/>
    <property type="project" value="TreeGrafter"/>
</dbReference>
<dbReference type="InterPro" id="IPR037278">
    <property type="entry name" value="ARFGAP/RecO"/>
</dbReference>
<feature type="domain" description="DNA replication/recombination mediator RecO N-terminal" evidence="8">
    <location>
        <begin position="1"/>
        <end position="80"/>
    </location>
</feature>
<dbReference type="SUPFAM" id="SSF50249">
    <property type="entry name" value="Nucleic acid-binding proteins"/>
    <property type="match status" value="1"/>
</dbReference>
<reference evidence="9" key="1">
    <citation type="submission" date="2020-10" db="EMBL/GenBank/DDBJ databases">
        <authorList>
            <person name="Castelo-Branco R."/>
            <person name="Eusebio N."/>
            <person name="Adriana R."/>
            <person name="Vieira A."/>
            <person name="Brugerolle De Fraissinette N."/>
            <person name="Rezende De Castro R."/>
            <person name="Schneider M.P."/>
            <person name="Vasconcelos V."/>
            <person name="Leao P.N."/>
        </authorList>
    </citation>
    <scope>NUCLEOTIDE SEQUENCE</scope>
    <source>
        <strain evidence="9">LEGE 07310</strain>
    </source>
</reference>
<keyword evidence="5 7" id="KW-0234">DNA repair</keyword>
<name>A0A8J7DK47_9CYAN</name>
<keyword evidence="10" id="KW-1185">Reference proteome</keyword>
<dbReference type="InterPro" id="IPR022572">
    <property type="entry name" value="DNA_rep/recomb_RecO_N"/>
</dbReference>
<evidence type="ECO:0000256" key="5">
    <source>
        <dbReference type="ARBA" id="ARBA00023204"/>
    </source>
</evidence>
<dbReference type="InterPro" id="IPR003717">
    <property type="entry name" value="RecO"/>
</dbReference>
<dbReference type="Proteomes" id="UP000636505">
    <property type="component" value="Unassembled WGS sequence"/>
</dbReference>
<keyword evidence="4 7" id="KW-0233">DNA recombination</keyword>
<evidence type="ECO:0000256" key="6">
    <source>
        <dbReference type="ARBA" id="ARBA00033409"/>
    </source>
</evidence>
<keyword evidence="3 7" id="KW-0227">DNA damage</keyword>
<dbReference type="EMBL" id="JADEXG010000002">
    <property type="protein sequence ID" value="MBE9075936.1"/>
    <property type="molecule type" value="Genomic_DNA"/>
</dbReference>
<evidence type="ECO:0000256" key="2">
    <source>
        <dbReference type="ARBA" id="ARBA00021310"/>
    </source>
</evidence>
<dbReference type="Gene3D" id="1.20.1440.120">
    <property type="entry name" value="Recombination protein O, C-terminal domain"/>
    <property type="match status" value="1"/>
</dbReference>
<dbReference type="GO" id="GO:0043590">
    <property type="term" value="C:bacterial nucleoid"/>
    <property type="evidence" value="ECO:0007669"/>
    <property type="project" value="TreeGrafter"/>
</dbReference>
<gene>
    <name evidence="7 9" type="primary">recO</name>
    <name evidence="9" type="ORF">IQ241_01255</name>
</gene>
<proteinExistence type="inferred from homology"/>
<sequence length="306" mass="33220">MSRSYKATGINLKAMPMGEADRLVTVLTAEHGLVRAIAPGARKHSSRLAGRSGLFVVNELLFAQGKSLDKLVQAETIRSFPGLSQDLGKLTASQYLAEIVLSQALSEQPQPDLFHLLLEHLTRLETAAPDTVLAHLAHATFHLLALAGVAPELFVCCLSRSPLQLGGGHPDGQVGFSIAAGGTVNLSELGRSSPTTAVKLQKAKGRTAETARDWNPHAVAPERPGSATARWDLTLPLQAAELNQLQQLSQPQLELSQPSSEAEVADSHIWRRIERILRQYAQYHLDRPIRSAALIETCFAQTYPRD</sequence>
<evidence type="ECO:0000256" key="3">
    <source>
        <dbReference type="ARBA" id="ARBA00022763"/>
    </source>
</evidence>
<dbReference type="AlphaFoldDB" id="A0A8J7DK47"/>
<evidence type="ECO:0000313" key="9">
    <source>
        <dbReference type="EMBL" id="MBE9075936.1"/>
    </source>
</evidence>
<accession>A0A8J7DK47</accession>
<evidence type="ECO:0000313" key="10">
    <source>
        <dbReference type="Proteomes" id="UP000636505"/>
    </source>
</evidence>
<organism evidence="9 10">
    <name type="scientific">Vasconcelosia minhoensis LEGE 07310</name>
    <dbReference type="NCBI Taxonomy" id="915328"/>
    <lineage>
        <taxon>Bacteria</taxon>
        <taxon>Bacillati</taxon>
        <taxon>Cyanobacteriota</taxon>
        <taxon>Cyanophyceae</taxon>
        <taxon>Nodosilineales</taxon>
        <taxon>Cymatolegaceae</taxon>
        <taxon>Vasconcelosia</taxon>
        <taxon>Vasconcelosia minhoensis</taxon>
    </lineage>
</organism>
<dbReference type="InterPro" id="IPR012340">
    <property type="entry name" value="NA-bd_OB-fold"/>
</dbReference>
<protein>
    <recommendedName>
        <fullName evidence="2 7">DNA repair protein RecO</fullName>
    </recommendedName>
    <alternativeName>
        <fullName evidence="6 7">Recombination protein O</fullName>
    </alternativeName>
</protein>
<dbReference type="PANTHER" id="PTHR33991:SF1">
    <property type="entry name" value="DNA REPAIR PROTEIN RECO"/>
    <property type="match status" value="1"/>
</dbReference>
<dbReference type="GO" id="GO:0006310">
    <property type="term" value="P:DNA recombination"/>
    <property type="evidence" value="ECO:0007669"/>
    <property type="project" value="UniProtKB-UniRule"/>
</dbReference>
<evidence type="ECO:0000256" key="1">
    <source>
        <dbReference type="ARBA" id="ARBA00007452"/>
    </source>
</evidence>
<evidence type="ECO:0000256" key="4">
    <source>
        <dbReference type="ARBA" id="ARBA00023172"/>
    </source>
</evidence>
<dbReference type="Pfam" id="PF11967">
    <property type="entry name" value="RecO_N"/>
    <property type="match status" value="1"/>
</dbReference>
<evidence type="ECO:0000259" key="8">
    <source>
        <dbReference type="Pfam" id="PF11967"/>
    </source>
</evidence>
<dbReference type="Gene3D" id="2.40.50.140">
    <property type="entry name" value="Nucleic acid-binding proteins"/>
    <property type="match status" value="1"/>
</dbReference>